<dbReference type="InterPro" id="IPR043519">
    <property type="entry name" value="NT_sf"/>
</dbReference>
<dbReference type="InterPro" id="IPR002934">
    <property type="entry name" value="Polymerase_NTP_transf_dom"/>
</dbReference>
<organism evidence="2 3">
    <name type="scientific">Candidatus Sungbacteria bacterium RIFCSPHIGHO2_02_FULL_47_11</name>
    <dbReference type="NCBI Taxonomy" id="1802270"/>
    <lineage>
        <taxon>Bacteria</taxon>
        <taxon>Candidatus Sungiibacteriota</taxon>
    </lineage>
</organism>
<comment type="caution">
    <text evidence="2">The sequence shown here is derived from an EMBL/GenBank/DDBJ whole genome shotgun (WGS) entry which is preliminary data.</text>
</comment>
<dbReference type="EMBL" id="MHQI01000067">
    <property type="protein sequence ID" value="OGZ98373.1"/>
    <property type="molecule type" value="Genomic_DNA"/>
</dbReference>
<sequence>MDTKSETIEDASKKATDFVSYLKKEYGLSVARVYLFGSHVRGNSREWSDIDICILSPYFANEDALIYLWTRRRRGDVMNLIAPVGFTPEEFDAETPSPLVAEIRKYGKELPIR</sequence>
<dbReference type="AlphaFoldDB" id="A0A1G2KGH9"/>
<dbReference type="SUPFAM" id="SSF81301">
    <property type="entry name" value="Nucleotidyltransferase"/>
    <property type="match status" value="1"/>
</dbReference>
<dbReference type="PANTHER" id="PTHR43449:SF1">
    <property type="entry name" value="POLYMERASE BETA NUCLEOTIDYLTRANSFERASE DOMAIN-CONTAINING PROTEIN"/>
    <property type="match status" value="1"/>
</dbReference>
<dbReference type="Proteomes" id="UP000179023">
    <property type="component" value="Unassembled WGS sequence"/>
</dbReference>
<protein>
    <recommendedName>
        <fullName evidence="1">Polymerase nucleotidyl transferase domain-containing protein</fullName>
    </recommendedName>
</protein>
<dbReference type="CDD" id="cd05403">
    <property type="entry name" value="NT_KNTase_like"/>
    <property type="match status" value="1"/>
</dbReference>
<feature type="domain" description="Polymerase nucleotidyl transferase" evidence="1">
    <location>
        <begin position="19"/>
        <end position="64"/>
    </location>
</feature>
<gene>
    <name evidence="2" type="ORF">A3C07_03010</name>
</gene>
<dbReference type="PANTHER" id="PTHR43449">
    <property type="entry name" value="NUCLEOTIDYLTRANSFERASE"/>
    <property type="match status" value="1"/>
</dbReference>
<dbReference type="Gene3D" id="3.30.460.10">
    <property type="entry name" value="Beta Polymerase, domain 2"/>
    <property type="match status" value="1"/>
</dbReference>
<dbReference type="Pfam" id="PF01909">
    <property type="entry name" value="NTP_transf_2"/>
    <property type="match status" value="1"/>
</dbReference>
<proteinExistence type="predicted"/>
<accession>A0A1G2KGH9</accession>
<dbReference type="GO" id="GO:0016779">
    <property type="term" value="F:nucleotidyltransferase activity"/>
    <property type="evidence" value="ECO:0007669"/>
    <property type="project" value="InterPro"/>
</dbReference>
<evidence type="ECO:0000313" key="2">
    <source>
        <dbReference type="EMBL" id="OGZ98373.1"/>
    </source>
</evidence>
<reference evidence="2 3" key="1">
    <citation type="journal article" date="2016" name="Nat. Commun.">
        <title>Thousands of microbial genomes shed light on interconnected biogeochemical processes in an aquifer system.</title>
        <authorList>
            <person name="Anantharaman K."/>
            <person name="Brown C.T."/>
            <person name="Hug L.A."/>
            <person name="Sharon I."/>
            <person name="Castelle C.J."/>
            <person name="Probst A.J."/>
            <person name="Thomas B.C."/>
            <person name="Singh A."/>
            <person name="Wilkins M.J."/>
            <person name="Karaoz U."/>
            <person name="Brodie E.L."/>
            <person name="Williams K.H."/>
            <person name="Hubbard S.S."/>
            <person name="Banfield J.F."/>
        </authorList>
    </citation>
    <scope>NUCLEOTIDE SEQUENCE [LARGE SCALE GENOMIC DNA]</scope>
</reference>
<evidence type="ECO:0000259" key="1">
    <source>
        <dbReference type="Pfam" id="PF01909"/>
    </source>
</evidence>
<name>A0A1G2KGH9_9BACT</name>
<dbReference type="STRING" id="1802270.A3C07_03010"/>
<evidence type="ECO:0000313" key="3">
    <source>
        <dbReference type="Proteomes" id="UP000179023"/>
    </source>
</evidence>